<evidence type="ECO:0000313" key="2">
    <source>
        <dbReference type="EMBL" id="BAU49114.1"/>
    </source>
</evidence>
<accession>A0A1B4VAZ9</accession>
<keyword evidence="1" id="KW-0732">Signal</keyword>
<dbReference type="EMBL" id="AP014936">
    <property type="protein sequence ID" value="BAU49114.1"/>
    <property type="molecule type" value="Genomic_DNA"/>
</dbReference>
<organism evidence="2 3">
    <name type="scientific">Sulfurifustis variabilis</name>
    <dbReference type="NCBI Taxonomy" id="1675686"/>
    <lineage>
        <taxon>Bacteria</taxon>
        <taxon>Pseudomonadati</taxon>
        <taxon>Pseudomonadota</taxon>
        <taxon>Gammaproteobacteria</taxon>
        <taxon>Acidiferrobacterales</taxon>
        <taxon>Acidiferrobacteraceae</taxon>
        <taxon>Sulfurifustis</taxon>
    </lineage>
</organism>
<evidence type="ECO:0000256" key="1">
    <source>
        <dbReference type="SAM" id="SignalP"/>
    </source>
</evidence>
<evidence type="ECO:0000313" key="3">
    <source>
        <dbReference type="Proteomes" id="UP000218899"/>
    </source>
</evidence>
<dbReference type="RefSeq" id="WP_169924081.1">
    <property type="nucleotide sequence ID" value="NZ_AP014936.1"/>
</dbReference>
<name>A0A1B4VAZ9_9GAMM</name>
<feature type="chain" id="PRO_5008571281" evidence="1">
    <location>
        <begin position="23"/>
        <end position="58"/>
    </location>
</feature>
<reference evidence="2 3" key="1">
    <citation type="submission" date="2015-08" db="EMBL/GenBank/DDBJ databases">
        <title>Complete genome sequence of Sulfurifustis variabilis.</title>
        <authorList>
            <person name="Miura A."/>
            <person name="Kojima H."/>
            <person name="Fukui M."/>
        </authorList>
    </citation>
    <scope>NUCLEOTIDE SEQUENCE [LARGE SCALE GENOMIC DNA]</scope>
    <source>
        <strain evidence="3">skN76</strain>
    </source>
</reference>
<gene>
    <name evidence="2" type="ORF">SVA_2566</name>
</gene>
<proteinExistence type="predicted"/>
<keyword evidence="3" id="KW-1185">Reference proteome</keyword>
<sequence>MRLRLRGLTAGWLIVCFVNAHATESTGYGTTAGGRIEMKRGIETGDLEACDTFATAEL</sequence>
<feature type="signal peptide" evidence="1">
    <location>
        <begin position="1"/>
        <end position="22"/>
    </location>
</feature>
<protein>
    <submittedName>
        <fullName evidence="2">Uncharacterized protein</fullName>
    </submittedName>
</protein>
<dbReference type="KEGG" id="sva:SVA_2566"/>
<dbReference type="Proteomes" id="UP000218899">
    <property type="component" value="Chromosome"/>
</dbReference>
<dbReference type="AlphaFoldDB" id="A0A1B4VAZ9"/>